<accession>A0A2P2IZX3</accession>
<sequence>MKPQRSRNKAQKCLLDQKQNTLFPIQFFQKNNAQDDQWNTEHGSIDGRNKFQKANSYLIIHRNILTKRFSK</sequence>
<evidence type="ECO:0000313" key="1">
    <source>
        <dbReference type="EMBL" id="MBW86742.1"/>
    </source>
</evidence>
<name>A0A2P2IZX3_RHIMU</name>
<proteinExistence type="predicted"/>
<protein>
    <submittedName>
        <fullName evidence="1">Uncharacterized protein</fullName>
    </submittedName>
</protein>
<organism evidence="1">
    <name type="scientific">Rhizophora mucronata</name>
    <name type="common">Asiatic mangrove</name>
    <dbReference type="NCBI Taxonomy" id="61149"/>
    <lineage>
        <taxon>Eukaryota</taxon>
        <taxon>Viridiplantae</taxon>
        <taxon>Streptophyta</taxon>
        <taxon>Embryophyta</taxon>
        <taxon>Tracheophyta</taxon>
        <taxon>Spermatophyta</taxon>
        <taxon>Magnoliopsida</taxon>
        <taxon>eudicotyledons</taxon>
        <taxon>Gunneridae</taxon>
        <taxon>Pentapetalae</taxon>
        <taxon>rosids</taxon>
        <taxon>fabids</taxon>
        <taxon>Malpighiales</taxon>
        <taxon>Rhizophoraceae</taxon>
        <taxon>Rhizophora</taxon>
    </lineage>
</organism>
<dbReference type="AlphaFoldDB" id="A0A2P2IZX3"/>
<reference evidence="1" key="1">
    <citation type="submission" date="2018-02" db="EMBL/GenBank/DDBJ databases">
        <title>Rhizophora mucronata_Transcriptome.</title>
        <authorList>
            <person name="Meera S.P."/>
            <person name="Sreeshan A."/>
            <person name="Augustine A."/>
        </authorList>
    </citation>
    <scope>NUCLEOTIDE SEQUENCE</scope>
    <source>
        <tissue evidence="1">Leaf</tissue>
    </source>
</reference>
<dbReference type="EMBL" id="GGEC01006259">
    <property type="protein sequence ID" value="MBW86742.1"/>
    <property type="molecule type" value="Transcribed_RNA"/>
</dbReference>